<evidence type="ECO:0000313" key="3">
    <source>
        <dbReference type="Proteomes" id="UP000650466"/>
    </source>
</evidence>
<feature type="domain" description="Polymerase/histidinol phosphatase N-terminal" evidence="1">
    <location>
        <begin position="6"/>
        <end position="71"/>
    </location>
</feature>
<proteinExistence type="predicted"/>
<dbReference type="SMART" id="SM00481">
    <property type="entry name" value="POLIIIAc"/>
    <property type="match status" value="1"/>
</dbReference>
<dbReference type="AlphaFoldDB" id="A0A926KPA3"/>
<dbReference type="PANTHER" id="PTHR42924">
    <property type="entry name" value="EXONUCLEASE"/>
    <property type="match status" value="1"/>
</dbReference>
<evidence type="ECO:0000313" key="2">
    <source>
        <dbReference type="EMBL" id="MBD0381405.1"/>
    </source>
</evidence>
<keyword evidence="3" id="KW-1185">Reference proteome</keyword>
<dbReference type="Gene3D" id="3.20.20.140">
    <property type="entry name" value="Metal-dependent hydrolases"/>
    <property type="match status" value="1"/>
</dbReference>
<dbReference type="InterPro" id="IPR052018">
    <property type="entry name" value="PHP_domain"/>
</dbReference>
<dbReference type="InterPro" id="IPR016195">
    <property type="entry name" value="Pol/histidinol_Pase-like"/>
</dbReference>
<dbReference type="GO" id="GO:0004534">
    <property type="term" value="F:5'-3' RNA exonuclease activity"/>
    <property type="evidence" value="ECO:0007669"/>
    <property type="project" value="TreeGrafter"/>
</dbReference>
<protein>
    <submittedName>
        <fullName evidence="2">CehA/McbA family metallohydrolase</fullName>
    </submittedName>
</protein>
<accession>A0A926KPA3</accession>
<dbReference type="EMBL" id="JACVVD010000004">
    <property type="protein sequence ID" value="MBD0381405.1"/>
    <property type="molecule type" value="Genomic_DNA"/>
</dbReference>
<dbReference type="SUPFAM" id="SSF89550">
    <property type="entry name" value="PHP domain-like"/>
    <property type="match status" value="1"/>
</dbReference>
<dbReference type="RefSeq" id="WP_188175183.1">
    <property type="nucleotide sequence ID" value="NZ_JACVVD010000004.1"/>
</dbReference>
<dbReference type="InterPro" id="IPR004013">
    <property type="entry name" value="PHP_dom"/>
</dbReference>
<gene>
    <name evidence="2" type="ORF">ICC18_14860</name>
</gene>
<dbReference type="Pfam" id="PF02811">
    <property type="entry name" value="PHP"/>
    <property type="match status" value="1"/>
</dbReference>
<sequence length="332" mass="36536">MPWIACELHTHTFHSDGRQTLRELSLGAKALGFDCITLTDHNTMTGLQDKESVERETGISIISGMEWTTFYGHMVTIGLTAFVDWRPVGPGDIHAGIARVHAQGGIAGMAHPFRMGSPLCTGCYWEFSVSDWNDIDYIEVWSGTFPSIKSDNARAFRLWTGKLNEGFRIAATSGRDWHVQEPVGGDPVSVTYLGLEEGDVPVTEKAVRALSAGRASVTIGPLLLLEIEAEGNVYGLGETVSGDRDPLVSMIAIAFVDFSVRKGIWDLPEQTYILRLIGNAGVMAEYPVNEENPRVQSDIRNDGLIWMRAELWGTVRGVRALIAFTNAIYFES</sequence>
<name>A0A926KPA3_9BACL</name>
<reference evidence="2" key="1">
    <citation type="submission" date="2020-09" db="EMBL/GenBank/DDBJ databases">
        <title>Draft Genome Sequence of Paenibacillus sp. WST5.</title>
        <authorList>
            <person name="Bao Z."/>
        </authorList>
    </citation>
    <scope>NUCLEOTIDE SEQUENCE</scope>
    <source>
        <strain evidence="2">WST5</strain>
    </source>
</reference>
<dbReference type="InterPro" id="IPR003141">
    <property type="entry name" value="Pol/His_phosphatase_N"/>
</dbReference>
<evidence type="ECO:0000259" key="1">
    <source>
        <dbReference type="SMART" id="SM00481"/>
    </source>
</evidence>
<dbReference type="Proteomes" id="UP000650466">
    <property type="component" value="Unassembled WGS sequence"/>
</dbReference>
<dbReference type="NCBIfam" id="NF038032">
    <property type="entry name" value="CehA_McbA_metalo"/>
    <property type="match status" value="1"/>
</dbReference>
<dbReference type="PANTHER" id="PTHR42924:SF3">
    <property type="entry name" value="POLYMERASE_HISTIDINOL PHOSPHATASE N-TERMINAL DOMAIN-CONTAINING PROTEIN"/>
    <property type="match status" value="1"/>
</dbReference>
<organism evidence="2 3">
    <name type="scientific">Paenibacillus sedimenti</name>
    <dbReference type="NCBI Taxonomy" id="2770274"/>
    <lineage>
        <taxon>Bacteria</taxon>
        <taxon>Bacillati</taxon>
        <taxon>Bacillota</taxon>
        <taxon>Bacilli</taxon>
        <taxon>Bacillales</taxon>
        <taxon>Paenibacillaceae</taxon>
        <taxon>Paenibacillus</taxon>
    </lineage>
</organism>
<comment type="caution">
    <text evidence="2">The sequence shown here is derived from an EMBL/GenBank/DDBJ whole genome shotgun (WGS) entry which is preliminary data.</text>
</comment>
<dbReference type="GO" id="GO:0035312">
    <property type="term" value="F:5'-3' DNA exonuclease activity"/>
    <property type="evidence" value="ECO:0007669"/>
    <property type="project" value="TreeGrafter"/>
</dbReference>